<protein>
    <submittedName>
        <fullName evidence="2">Uncharacterized protein</fullName>
    </submittedName>
</protein>
<feature type="region of interest" description="Disordered" evidence="1">
    <location>
        <begin position="1"/>
        <end position="34"/>
    </location>
</feature>
<dbReference type="Proteomes" id="UP000046122">
    <property type="component" value="Unassembled WGS sequence"/>
</dbReference>
<evidence type="ECO:0000313" key="2">
    <source>
        <dbReference type="EMBL" id="CDX54939.1"/>
    </source>
</evidence>
<dbReference type="AlphaFoldDB" id="A0A090G217"/>
<evidence type="ECO:0000313" key="3">
    <source>
        <dbReference type="Proteomes" id="UP000046122"/>
    </source>
</evidence>
<name>A0A090G217_MESPL</name>
<dbReference type="EMBL" id="CCNE01000012">
    <property type="protein sequence ID" value="CDX54939.1"/>
    <property type="molecule type" value="Genomic_DNA"/>
</dbReference>
<gene>
    <name evidence="2" type="ORF">MPL3365_20246</name>
</gene>
<organism evidence="2 3">
    <name type="scientific">Mesorhizobium plurifarium</name>
    <dbReference type="NCBI Taxonomy" id="69974"/>
    <lineage>
        <taxon>Bacteria</taxon>
        <taxon>Pseudomonadati</taxon>
        <taxon>Pseudomonadota</taxon>
        <taxon>Alphaproteobacteria</taxon>
        <taxon>Hyphomicrobiales</taxon>
        <taxon>Phyllobacteriaceae</taxon>
        <taxon>Mesorhizobium</taxon>
    </lineage>
</organism>
<sequence>MPWPASCPHRRSPLPASSCGGRRTPCSSPPGAAPWRRSCRCRCRRRSRWRSSLLWLSSPSSRSCMERRGIANAADHGKPLLATNKRPTKRAAIGDRPDLNRAWEEEKPVRLIRMMRLLS</sequence>
<accession>A0A090G217</accession>
<evidence type="ECO:0000256" key="1">
    <source>
        <dbReference type="SAM" id="MobiDB-lite"/>
    </source>
</evidence>
<proteinExistence type="predicted"/>
<reference evidence="2 3" key="1">
    <citation type="submission" date="2014-08" db="EMBL/GenBank/DDBJ databases">
        <authorList>
            <person name="Moulin Lionel"/>
        </authorList>
    </citation>
    <scope>NUCLEOTIDE SEQUENCE [LARGE SCALE GENOMIC DNA]</scope>
</reference>